<feature type="compositionally biased region" description="Basic and acidic residues" evidence="1">
    <location>
        <begin position="137"/>
        <end position="159"/>
    </location>
</feature>
<name>A0A8E2EE48_9PEZI</name>
<feature type="region of interest" description="Disordered" evidence="1">
    <location>
        <begin position="85"/>
        <end position="159"/>
    </location>
</feature>
<feature type="compositionally biased region" description="Basic and acidic residues" evidence="1">
    <location>
        <begin position="190"/>
        <end position="207"/>
    </location>
</feature>
<gene>
    <name evidence="2" type="ORF">K432DRAFT_391312</name>
</gene>
<feature type="compositionally biased region" description="Pro residues" evidence="1">
    <location>
        <begin position="94"/>
        <end position="110"/>
    </location>
</feature>
<proteinExistence type="predicted"/>
<feature type="compositionally biased region" description="Low complexity" evidence="1">
    <location>
        <begin position="216"/>
        <end position="231"/>
    </location>
</feature>
<keyword evidence="3" id="KW-1185">Reference proteome</keyword>
<evidence type="ECO:0000313" key="2">
    <source>
        <dbReference type="EMBL" id="OCK82357.1"/>
    </source>
</evidence>
<protein>
    <submittedName>
        <fullName evidence="2">Uncharacterized protein</fullName>
    </submittedName>
</protein>
<dbReference type="OrthoDB" id="10527965at2759"/>
<dbReference type="EMBL" id="KV744890">
    <property type="protein sequence ID" value="OCK82357.1"/>
    <property type="molecule type" value="Genomic_DNA"/>
</dbReference>
<sequence length="410" mass="45570">MLPRTLPFPTVRAGIPRRILGRRRGLAVPFGLAGGTDLSLSAVELRPYLRAPILAQIFPNTEANGNGLFLDVLENLGSLTHDEILSRSSLGGGPPLPHESPSPKVPPPSGPFSIEPTPILASLTPAITPIGAPGGKPDNRPDHSHSHDGPKSENEDLDKQPLKFEWYGLGNKMGVYLDSDSSLYKVTFEKPDEHKHDPHCKEPEKPDGYPVPPPYETLGLGPTGLPTTLPGKRFKRDAQGPETPETPPLVPGDYPSPYSIWNHGRHDYDRTFELWGTPAVPHGCFTDQLAFMNYKGSSLRHIEDVFRDGKGGFIGIPPWSCNVEPDKWETEGPTYFSPPSATLLSRLSGLSPPWWRAQGRGARLRCWVVYWFDGKWEDWQTDKMDDEMDKFERVKILAIPAEDHDHGHDW</sequence>
<accession>A0A8E2EE48</accession>
<evidence type="ECO:0000256" key="1">
    <source>
        <dbReference type="SAM" id="MobiDB-lite"/>
    </source>
</evidence>
<evidence type="ECO:0000313" key="3">
    <source>
        <dbReference type="Proteomes" id="UP000250266"/>
    </source>
</evidence>
<organism evidence="2 3">
    <name type="scientific">Lepidopterella palustris CBS 459.81</name>
    <dbReference type="NCBI Taxonomy" id="1314670"/>
    <lineage>
        <taxon>Eukaryota</taxon>
        <taxon>Fungi</taxon>
        <taxon>Dikarya</taxon>
        <taxon>Ascomycota</taxon>
        <taxon>Pezizomycotina</taxon>
        <taxon>Dothideomycetes</taxon>
        <taxon>Pleosporomycetidae</taxon>
        <taxon>Mytilinidiales</taxon>
        <taxon>Argynnaceae</taxon>
        <taxon>Lepidopterella</taxon>
    </lineage>
</organism>
<feature type="region of interest" description="Disordered" evidence="1">
    <location>
        <begin position="190"/>
        <end position="253"/>
    </location>
</feature>
<dbReference type="Proteomes" id="UP000250266">
    <property type="component" value="Unassembled WGS sequence"/>
</dbReference>
<reference evidence="2 3" key="1">
    <citation type="journal article" date="2016" name="Nat. Commun.">
        <title>Ectomycorrhizal ecology is imprinted in the genome of the dominant symbiotic fungus Cenococcum geophilum.</title>
        <authorList>
            <consortium name="DOE Joint Genome Institute"/>
            <person name="Peter M."/>
            <person name="Kohler A."/>
            <person name="Ohm R.A."/>
            <person name="Kuo A."/>
            <person name="Krutzmann J."/>
            <person name="Morin E."/>
            <person name="Arend M."/>
            <person name="Barry K.W."/>
            <person name="Binder M."/>
            <person name="Choi C."/>
            <person name="Clum A."/>
            <person name="Copeland A."/>
            <person name="Grisel N."/>
            <person name="Haridas S."/>
            <person name="Kipfer T."/>
            <person name="LaButti K."/>
            <person name="Lindquist E."/>
            <person name="Lipzen A."/>
            <person name="Maire R."/>
            <person name="Meier B."/>
            <person name="Mihaltcheva S."/>
            <person name="Molinier V."/>
            <person name="Murat C."/>
            <person name="Poggeler S."/>
            <person name="Quandt C.A."/>
            <person name="Sperisen C."/>
            <person name="Tritt A."/>
            <person name="Tisserant E."/>
            <person name="Crous P.W."/>
            <person name="Henrissat B."/>
            <person name="Nehls U."/>
            <person name="Egli S."/>
            <person name="Spatafora J.W."/>
            <person name="Grigoriev I.V."/>
            <person name="Martin F.M."/>
        </authorList>
    </citation>
    <scope>NUCLEOTIDE SEQUENCE [LARGE SCALE GENOMIC DNA]</scope>
    <source>
        <strain evidence="2 3">CBS 459.81</strain>
    </source>
</reference>
<dbReference type="AlphaFoldDB" id="A0A8E2EE48"/>